<evidence type="ECO:0000313" key="11">
    <source>
        <dbReference type="EMBL" id="KAK4227648.1"/>
    </source>
</evidence>
<dbReference type="EMBL" id="MU865329">
    <property type="protein sequence ID" value="KAK4227648.1"/>
    <property type="molecule type" value="Genomic_DNA"/>
</dbReference>
<dbReference type="InterPro" id="IPR007356">
    <property type="entry name" value="tRNA_m1G_MeTrfase_euk"/>
</dbReference>
<keyword evidence="3" id="KW-0489">Methyltransferase</keyword>
<evidence type="ECO:0000256" key="1">
    <source>
        <dbReference type="ARBA" id="ARBA00012797"/>
    </source>
</evidence>
<evidence type="ECO:0000256" key="5">
    <source>
        <dbReference type="ARBA" id="ARBA00022691"/>
    </source>
</evidence>
<dbReference type="GO" id="GO:0005634">
    <property type="term" value="C:nucleus"/>
    <property type="evidence" value="ECO:0007669"/>
    <property type="project" value="TreeGrafter"/>
</dbReference>
<dbReference type="PANTHER" id="PTHR13563:SF13">
    <property type="entry name" value="TRNA METHYLTRANSFERASE 10 HOMOLOG A"/>
    <property type="match status" value="1"/>
</dbReference>
<accession>A0AAN7BRB1</accession>
<sequence>MATEAVQSIESNVKMTDSTPAVTNDTQFTNGKRKADTELDDERAIKKSTPSVDDAEAPTPDDNHDDDATTPAAEGGEPKMTKNQLKKLRRMQQWEARREDRKVKRKDKRHEKQAKKRAEKEAIAKKALEDGLDPEKVLQELAHKPVDIKHVPITFIIDCDFEKYMRSHEIGSLSAQVVRSYSMNRKSEYQARLSVCGYGGVLQEIFEGKLQNAHKNWKGASVEEGDFVEAAKEAYEIMTGPAGGEVIDIIKPESEGGNGPAIVLDKQFEGKVAPEGDDVDKTIVYLTSDSPYTLERLEANTSYVIGGIVDRNREKGLCYKKALEHKVRHAKLPIGEFMRMQSRFVLTTNQVVEIMAKWLQCGDWAQAFLEVIPKRKGGVLKGQEGEDGEEEDVEEVKENSEAPVEEEVKETA</sequence>
<dbReference type="PANTHER" id="PTHR13563">
    <property type="entry name" value="TRNA (GUANINE-9-) METHYLTRANSFERASE"/>
    <property type="match status" value="1"/>
</dbReference>
<dbReference type="AlphaFoldDB" id="A0AAN7BRB1"/>
<feature type="compositionally biased region" description="Basic residues" evidence="9">
    <location>
        <begin position="103"/>
        <end position="115"/>
    </location>
</feature>
<evidence type="ECO:0000256" key="3">
    <source>
        <dbReference type="ARBA" id="ARBA00022603"/>
    </source>
</evidence>
<feature type="domain" description="SAM-dependent MTase TRM10-type" evidence="10">
    <location>
        <begin position="141"/>
        <end position="379"/>
    </location>
</feature>
<feature type="compositionally biased region" description="Polar residues" evidence="9">
    <location>
        <begin position="1"/>
        <end position="30"/>
    </location>
</feature>
<name>A0AAN7BRB1_9PEZI</name>
<keyword evidence="12" id="KW-1185">Reference proteome</keyword>
<dbReference type="Gene3D" id="3.40.1280.30">
    <property type="match status" value="1"/>
</dbReference>
<feature type="compositionally biased region" description="Acidic residues" evidence="9">
    <location>
        <begin position="403"/>
        <end position="412"/>
    </location>
</feature>
<dbReference type="InterPro" id="IPR028564">
    <property type="entry name" value="MT_TRM10-typ"/>
</dbReference>
<comment type="caution">
    <text evidence="11">The sequence shown here is derived from an EMBL/GenBank/DDBJ whole genome shotgun (WGS) entry which is preliminary data.</text>
</comment>
<evidence type="ECO:0000256" key="8">
    <source>
        <dbReference type="ARBA" id="ARBA00048434"/>
    </source>
</evidence>
<evidence type="ECO:0000256" key="4">
    <source>
        <dbReference type="ARBA" id="ARBA00022679"/>
    </source>
</evidence>
<dbReference type="InterPro" id="IPR038459">
    <property type="entry name" value="MT_TRM10-typ_sf"/>
</dbReference>
<reference evidence="11" key="1">
    <citation type="journal article" date="2023" name="Mol. Phylogenet. Evol.">
        <title>Genome-scale phylogeny and comparative genomics of the fungal order Sordariales.</title>
        <authorList>
            <person name="Hensen N."/>
            <person name="Bonometti L."/>
            <person name="Westerberg I."/>
            <person name="Brannstrom I.O."/>
            <person name="Guillou S."/>
            <person name="Cros-Aarteil S."/>
            <person name="Calhoun S."/>
            <person name="Haridas S."/>
            <person name="Kuo A."/>
            <person name="Mondo S."/>
            <person name="Pangilinan J."/>
            <person name="Riley R."/>
            <person name="LaButti K."/>
            <person name="Andreopoulos B."/>
            <person name="Lipzen A."/>
            <person name="Chen C."/>
            <person name="Yan M."/>
            <person name="Daum C."/>
            <person name="Ng V."/>
            <person name="Clum A."/>
            <person name="Steindorff A."/>
            <person name="Ohm R.A."/>
            <person name="Martin F."/>
            <person name="Silar P."/>
            <person name="Natvig D.O."/>
            <person name="Lalanne C."/>
            <person name="Gautier V."/>
            <person name="Ament-Velasquez S.L."/>
            <person name="Kruys A."/>
            <person name="Hutchinson M.I."/>
            <person name="Powell A.J."/>
            <person name="Barry K."/>
            <person name="Miller A.N."/>
            <person name="Grigoriev I.V."/>
            <person name="Debuchy R."/>
            <person name="Gladieux P."/>
            <person name="Hiltunen Thoren M."/>
            <person name="Johannesson H."/>
        </authorList>
    </citation>
    <scope>NUCLEOTIDE SEQUENCE</scope>
    <source>
        <strain evidence="11">CBS 990.96</strain>
    </source>
</reference>
<proteinExistence type="predicted"/>
<evidence type="ECO:0000259" key="10">
    <source>
        <dbReference type="PROSITE" id="PS51675"/>
    </source>
</evidence>
<feature type="region of interest" description="Disordered" evidence="9">
    <location>
        <begin position="1"/>
        <end position="121"/>
    </location>
</feature>
<dbReference type="GO" id="GO:0002939">
    <property type="term" value="P:tRNA N1-guanine methylation"/>
    <property type="evidence" value="ECO:0007669"/>
    <property type="project" value="TreeGrafter"/>
</dbReference>
<reference evidence="11" key="2">
    <citation type="submission" date="2023-05" db="EMBL/GenBank/DDBJ databases">
        <authorList>
            <consortium name="Lawrence Berkeley National Laboratory"/>
            <person name="Steindorff A."/>
            <person name="Hensen N."/>
            <person name="Bonometti L."/>
            <person name="Westerberg I."/>
            <person name="Brannstrom I.O."/>
            <person name="Guillou S."/>
            <person name="Cros-Aarteil S."/>
            <person name="Calhoun S."/>
            <person name="Haridas S."/>
            <person name="Kuo A."/>
            <person name="Mondo S."/>
            <person name="Pangilinan J."/>
            <person name="Riley R."/>
            <person name="Labutti K."/>
            <person name="Andreopoulos B."/>
            <person name="Lipzen A."/>
            <person name="Chen C."/>
            <person name="Yanf M."/>
            <person name="Daum C."/>
            <person name="Ng V."/>
            <person name="Clum A."/>
            <person name="Ohm R."/>
            <person name="Martin F."/>
            <person name="Silar P."/>
            <person name="Natvig D."/>
            <person name="Lalanne C."/>
            <person name="Gautier V."/>
            <person name="Ament-Velasquez S.L."/>
            <person name="Kruys A."/>
            <person name="Hutchinson M.I."/>
            <person name="Powell A.J."/>
            <person name="Barry K."/>
            <person name="Miller A.N."/>
            <person name="Grigoriev I.V."/>
            <person name="Debuchy R."/>
            <person name="Gladieux P."/>
            <person name="Thoren M.H."/>
            <person name="Johannesson H."/>
        </authorList>
    </citation>
    <scope>NUCLEOTIDE SEQUENCE</scope>
    <source>
        <strain evidence="11">CBS 990.96</strain>
    </source>
</reference>
<gene>
    <name evidence="11" type="ORF">QBC38DRAFT_477468</name>
</gene>
<organism evidence="11 12">
    <name type="scientific">Podospora fimiseda</name>
    <dbReference type="NCBI Taxonomy" id="252190"/>
    <lineage>
        <taxon>Eukaryota</taxon>
        <taxon>Fungi</taxon>
        <taxon>Dikarya</taxon>
        <taxon>Ascomycota</taxon>
        <taxon>Pezizomycotina</taxon>
        <taxon>Sordariomycetes</taxon>
        <taxon>Sordariomycetidae</taxon>
        <taxon>Sordariales</taxon>
        <taxon>Podosporaceae</taxon>
        <taxon>Podospora</taxon>
    </lineage>
</organism>
<feature type="compositionally biased region" description="Basic and acidic residues" evidence="9">
    <location>
        <begin position="33"/>
        <end position="45"/>
    </location>
</feature>
<evidence type="ECO:0000256" key="9">
    <source>
        <dbReference type="SAM" id="MobiDB-lite"/>
    </source>
</evidence>
<dbReference type="GO" id="GO:0000049">
    <property type="term" value="F:tRNA binding"/>
    <property type="evidence" value="ECO:0007669"/>
    <property type="project" value="TreeGrafter"/>
</dbReference>
<keyword evidence="4" id="KW-0808">Transferase</keyword>
<dbReference type="GO" id="GO:0052905">
    <property type="term" value="F:tRNA (guanosine(9)-N1)-methyltransferase activity"/>
    <property type="evidence" value="ECO:0007669"/>
    <property type="project" value="UniProtKB-EC"/>
</dbReference>
<feature type="compositionally biased region" description="Acidic residues" evidence="9">
    <location>
        <begin position="385"/>
        <end position="395"/>
    </location>
</feature>
<keyword evidence="5" id="KW-0949">S-adenosyl-L-methionine</keyword>
<evidence type="ECO:0000256" key="2">
    <source>
        <dbReference type="ARBA" id="ARBA00020451"/>
    </source>
</evidence>
<dbReference type="Proteomes" id="UP001301958">
    <property type="component" value="Unassembled WGS sequence"/>
</dbReference>
<dbReference type="EC" id="2.1.1.221" evidence="1"/>
<dbReference type="PROSITE" id="PS51675">
    <property type="entry name" value="SAM_MT_TRM10"/>
    <property type="match status" value="1"/>
</dbReference>
<comment type="catalytic activity">
    <reaction evidence="8">
        <text>guanosine(9) in tRNA + S-adenosyl-L-methionine = N(1)-methylguanosine(9) in tRNA + S-adenosyl-L-homocysteine + H(+)</text>
        <dbReference type="Rhea" id="RHEA:43156"/>
        <dbReference type="Rhea" id="RHEA-COMP:10367"/>
        <dbReference type="Rhea" id="RHEA-COMP:10368"/>
        <dbReference type="ChEBI" id="CHEBI:15378"/>
        <dbReference type="ChEBI" id="CHEBI:57856"/>
        <dbReference type="ChEBI" id="CHEBI:59789"/>
        <dbReference type="ChEBI" id="CHEBI:73542"/>
        <dbReference type="ChEBI" id="CHEBI:74269"/>
        <dbReference type="EC" id="2.1.1.221"/>
    </reaction>
</comment>
<evidence type="ECO:0000313" key="12">
    <source>
        <dbReference type="Proteomes" id="UP001301958"/>
    </source>
</evidence>
<evidence type="ECO:0000256" key="6">
    <source>
        <dbReference type="ARBA" id="ARBA00031792"/>
    </source>
</evidence>
<dbReference type="CDD" id="cd18089">
    <property type="entry name" value="SPOUT_Trm10-like"/>
    <property type="match status" value="1"/>
</dbReference>
<protein>
    <recommendedName>
        <fullName evidence="2">tRNA (guanine(9)-N1)-methyltransferase</fullName>
        <ecNumber evidence="1">2.1.1.221</ecNumber>
    </recommendedName>
    <alternativeName>
        <fullName evidence="7">tRNA methyltransferase 10</fullName>
    </alternativeName>
    <alternativeName>
        <fullName evidence="6">tRNA(m1G9)-methyltransferase</fullName>
    </alternativeName>
</protein>
<evidence type="ECO:0000256" key="7">
    <source>
        <dbReference type="ARBA" id="ARBA00032166"/>
    </source>
</evidence>
<feature type="region of interest" description="Disordered" evidence="9">
    <location>
        <begin position="379"/>
        <end position="412"/>
    </location>
</feature>